<keyword evidence="2" id="KW-0813">Transport</keyword>
<dbReference type="GO" id="GO:0016020">
    <property type="term" value="C:membrane"/>
    <property type="evidence" value="ECO:0007669"/>
    <property type="project" value="UniProtKB-SubCell"/>
</dbReference>
<evidence type="ECO:0000256" key="4">
    <source>
        <dbReference type="ARBA" id="ARBA00022989"/>
    </source>
</evidence>
<dbReference type="PROSITE" id="PS50850">
    <property type="entry name" value="MFS"/>
    <property type="match status" value="1"/>
</dbReference>
<proteinExistence type="inferred from homology"/>
<dbReference type="AlphaFoldDB" id="A0A6L2M581"/>
<gene>
    <name evidence="9" type="ORF">Tci_041151</name>
</gene>
<comment type="subcellular location">
    <subcellularLocation>
        <location evidence="1">Membrane</location>
        <topology evidence="1">Multi-pass membrane protein</topology>
    </subcellularLocation>
</comment>
<keyword evidence="3 7" id="KW-0812">Transmembrane</keyword>
<dbReference type="InterPro" id="IPR020846">
    <property type="entry name" value="MFS_dom"/>
</dbReference>
<feature type="domain" description="Major facilitator superfamily (MFS) profile" evidence="8">
    <location>
        <begin position="176"/>
        <end position="240"/>
    </location>
</feature>
<evidence type="ECO:0000256" key="6">
    <source>
        <dbReference type="ARBA" id="ARBA00044504"/>
    </source>
</evidence>
<dbReference type="GO" id="GO:0022857">
    <property type="term" value="F:transmembrane transporter activity"/>
    <property type="evidence" value="ECO:0007669"/>
    <property type="project" value="InterPro"/>
</dbReference>
<evidence type="ECO:0000256" key="2">
    <source>
        <dbReference type="ARBA" id="ARBA00022448"/>
    </source>
</evidence>
<sequence>MDLERLSYTVDEGISAIGMGRLQHMILVYARVGALGKAMELMPMTYVGLEAQHDLELSNTEENIISVFTYIAMVIHKLLWYMCSSRSLLSALVIRLWLINCYIEDLKLRGSSWQVKKEDFISFRGSMITTFPALRKVRTRTLFVLSSSNKIDLERLNYTVDEGISAIGMGRLQHMILAYARVGALGKAMELMPMTYVGLEAQHDLELSNTEENIISVFTYIAMVVGALIWGFVMDRWGTK</sequence>
<dbReference type="PANTHER" id="PTHR23511">
    <property type="entry name" value="SYNAPTIC VESICLE GLYCOPROTEIN 2"/>
    <property type="match status" value="1"/>
</dbReference>
<comment type="caution">
    <text evidence="9">The sequence shown here is derived from an EMBL/GenBank/DDBJ whole genome shotgun (WGS) entry which is preliminary data.</text>
</comment>
<accession>A0A6L2M581</accession>
<evidence type="ECO:0000256" key="1">
    <source>
        <dbReference type="ARBA" id="ARBA00004141"/>
    </source>
</evidence>
<evidence type="ECO:0000259" key="8">
    <source>
        <dbReference type="PROSITE" id="PS50850"/>
    </source>
</evidence>
<evidence type="ECO:0000256" key="3">
    <source>
        <dbReference type="ARBA" id="ARBA00022692"/>
    </source>
</evidence>
<keyword evidence="4 7" id="KW-1133">Transmembrane helix</keyword>
<organism evidence="9">
    <name type="scientific">Tanacetum cinerariifolium</name>
    <name type="common">Dalmatian daisy</name>
    <name type="synonym">Chrysanthemum cinerariifolium</name>
    <dbReference type="NCBI Taxonomy" id="118510"/>
    <lineage>
        <taxon>Eukaryota</taxon>
        <taxon>Viridiplantae</taxon>
        <taxon>Streptophyta</taxon>
        <taxon>Embryophyta</taxon>
        <taxon>Tracheophyta</taxon>
        <taxon>Spermatophyta</taxon>
        <taxon>Magnoliopsida</taxon>
        <taxon>eudicotyledons</taxon>
        <taxon>Gunneridae</taxon>
        <taxon>Pentapetalae</taxon>
        <taxon>asterids</taxon>
        <taxon>campanulids</taxon>
        <taxon>Asterales</taxon>
        <taxon>Asteraceae</taxon>
        <taxon>Asteroideae</taxon>
        <taxon>Anthemideae</taxon>
        <taxon>Anthemidinae</taxon>
        <taxon>Tanacetum</taxon>
    </lineage>
</organism>
<evidence type="ECO:0000256" key="5">
    <source>
        <dbReference type="ARBA" id="ARBA00023136"/>
    </source>
</evidence>
<dbReference type="EMBL" id="BKCJ010005886">
    <property type="protein sequence ID" value="GEU69173.1"/>
    <property type="molecule type" value="Genomic_DNA"/>
</dbReference>
<name>A0A6L2M581_TANCI</name>
<feature type="transmembrane region" description="Helical" evidence="7">
    <location>
        <begin position="214"/>
        <end position="233"/>
    </location>
</feature>
<evidence type="ECO:0000313" key="9">
    <source>
        <dbReference type="EMBL" id="GEU69173.1"/>
    </source>
</evidence>
<comment type="similarity">
    <text evidence="6">Belongs to the major facilitator superfamily. Phosphate:H(+) symporter (TC 2.A.1.9) family.</text>
</comment>
<keyword evidence="5 7" id="KW-0472">Membrane</keyword>
<dbReference type="Gene3D" id="1.20.1250.20">
    <property type="entry name" value="MFS general substrate transporter like domains"/>
    <property type="match status" value="1"/>
</dbReference>
<dbReference type="PANTHER" id="PTHR23511:SF5">
    <property type="entry name" value="MAJOR FACILITATOR-TYPE TRANSPORTER HXNZ-RELATED"/>
    <property type="match status" value="1"/>
</dbReference>
<dbReference type="InterPro" id="IPR036259">
    <property type="entry name" value="MFS_trans_sf"/>
</dbReference>
<dbReference type="SUPFAM" id="SSF103473">
    <property type="entry name" value="MFS general substrate transporter"/>
    <property type="match status" value="1"/>
</dbReference>
<evidence type="ECO:0000256" key="7">
    <source>
        <dbReference type="SAM" id="Phobius"/>
    </source>
</evidence>
<protein>
    <submittedName>
        <fullName evidence="9">Organic cation/carnitine transporter 7-like</fullName>
    </submittedName>
</protein>
<reference evidence="9" key="1">
    <citation type="journal article" date="2019" name="Sci. Rep.">
        <title>Draft genome of Tanacetum cinerariifolium, the natural source of mosquito coil.</title>
        <authorList>
            <person name="Yamashiro T."/>
            <person name="Shiraishi A."/>
            <person name="Satake H."/>
            <person name="Nakayama K."/>
        </authorList>
    </citation>
    <scope>NUCLEOTIDE SEQUENCE</scope>
</reference>